<organism evidence="2 3">
    <name type="scientific">Gandjariella thermophila</name>
    <dbReference type="NCBI Taxonomy" id="1931992"/>
    <lineage>
        <taxon>Bacteria</taxon>
        <taxon>Bacillati</taxon>
        <taxon>Actinomycetota</taxon>
        <taxon>Actinomycetes</taxon>
        <taxon>Pseudonocardiales</taxon>
        <taxon>Pseudonocardiaceae</taxon>
        <taxon>Gandjariella</taxon>
    </lineage>
</organism>
<dbReference type="OrthoDB" id="505641at2"/>
<dbReference type="EMBL" id="BJFL01000016">
    <property type="protein sequence ID" value="GDY31650.1"/>
    <property type="molecule type" value="Genomic_DNA"/>
</dbReference>
<protein>
    <recommendedName>
        <fullName evidence="1">N,N-dimethylformamidase beta subunit-like C-terminal domain-containing protein</fullName>
    </recommendedName>
</protein>
<gene>
    <name evidence="2" type="ORF">GTS_32830</name>
</gene>
<keyword evidence="3" id="KW-1185">Reference proteome</keyword>
<dbReference type="Pfam" id="PF20254">
    <property type="entry name" value="DMFA2_C"/>
    <property type="match status" value="1"/>
</dbReference>
<evidence type="ECO:0000313" key="2">
    <source>
        <dbReference type="EMBL" id="GDY31650.1"/>
    </source>
</evidence>
<reference evidence="3" key="1">
    <citation type="submission" date="2019-04" db="EMBL/GenBank/DDBJ databases">
        <title>Draft genome sequence of Pseudonocardiaceae bacterium SL3-2-4.</title>
        <authorList>
            <person name="Ningsih F."/>
            <person name="Yokota A."/>
            <person name="Sakai Y."/>
            <person name="Nanatani K."/>
            <person name="Yabe S."/>
            <person name="Oetari A."/>
            <person name="Sjamsuridzal W."/>
        </authorList>
    </citation>
    <scope>NUCLEOTIDE SEQUENCE [LARGE SCALE GENOMIC DNA]</scope>
    <source>
        <strain evidence="3">SL3-2-4</strain>
    </source>
</reference>
<dbReference type="AlphaFoldDB" id="A0A4D4J9H2"/>
<dbReference type="InterPro" id="IPR046540">
    <property type="entry name" value="DMFA2_C"/>
</dbReference>
<evidence type="ECO:0000259" key="1">
    <source>
        <dbReference type="Pfam" id="PF20254"/>
    </source>
</evidence>
<dbReference type="RefSeq" id="WP_137814715.1">
    <property type="nucleotide sequence ID" value="NZ_BJFL01000016.1"/>
</dbReference>
<dbReference type="Proteomes" id="UP000298860">
    <property type="component" value="Unassembled WGS sequence"/>
</dbReference>
<accession>A0A4D4J9H2</accession>
<name>A0A4D4J9H2_9PSEU</name>
<comment type="caution">
    <text evidence="2">The sequence shown here is derived from an EMBL/GenBank/DDBJ whole genome shotgun (WGS) entry which is preliminary data.</text>
</comment>
<evidence type="ECO:0000313" key="3">
    <source>
        <dbReference type="Proteomes" id="UP000298860"/>
    </source>
</evidence>
<feature type="domain" description="N,N-dimethylformamidase beta subunit-like C-terminal" evidence="1">
    <location>
        <begin position="109"/>
        <end position="492"/>
    </location>
</feature>
<sequence>MSRRAVLLAGLVTVLVAAAVLAALLGRGARSPHAAGPAGPASPPAPATTLGPVGVTAAWVIEENRRPGSPEWRIGGTPGGIEGFADQVYASRGQTVTLYVSGDAPRFHVEAYRVGYYQGAGARLVWRSDEAPAARQPPCPVTPGTNMVACDNWAPSLRMALTPAFVPGDYLLKLVGSGGAQSYVPLTVWDPASHATYLVKNDVFTWQAWNPYGGFDFYAGHGTCRGGYPLCSRARVVSDDRPYGDGQGTGDFLDLEAPLVWWAEENGLDVSYATDLTLVQHPEVALAHRALLSLGHDECWSLAERRAAVAAHDHGVNLVFFGASPILRHVRLQDSPLGQGREVVDYRDAAEDPLNGRGDPLEVTGNTWAAPPANWPESDFVGAAYNGFLRPNAPPGGFTVVDAGAWIFAGTGLRDGAVVPGVIRSDVDRFDAGGGHPPDVQIFGHSPLPVAQAEANTRNGPVFYSDMTYYTDPRGHAGVFDSGTNNWIPALAPCPRGVPCPAEVVRRITGNLLRVFGQGPAGDVQPSQPNWQRIYPPAAR</sequence>
<proteinExistence type="predicted"/>